<gene>
    <name evidence="1" type="ORF">DPPLL_30640</name>
</gene>
<dbReference type="Proteomes" id="UP000830055">
    <property type="component" value="Chromosome"/>
</dbReference>
<keyword evidence="2" id="KW-1185">Reference proteome</keyword>
<accession>A0ABN6M744</accession>
<evidence type="ECO:0000313" key="2">
    <source>
        <dbReference type="Proteomes" id="UP000830055"/>
    </source>
</evidence>
<protein>
    <submittedName>
        <fullName evidence="1">Uncharacterized protein</fullName>
    </submittedName>
</protein>
<dbReference type="EMBL" id="AP025516">
    <property type="protein sequence ID" value="BDD88699.1"/>
    <property type="molecule type" value="Genomic_DNA"/>
</dbReference>
<proteinExistence type="predicted"/>
<sequence length="127" mass="13689">MTITLGGLTLDGNLIAPDFVSASRASGSERLTLGRQVIIQRSPEGAGRLITLTARLDGSRLIGRFTREQVEQIRAWRDAGTVLNFTYHGYTADVVVRMDGVAVEAVGDRTDPPAGHPYTGTITLMEC</sequence>
<dbReference type="RefSeq" id="WP_284152033.1">
    <property type="nucleotide sequence ID" value="NZ_AP025516.1"/>
</dbReference>
<evidence type="ECO:0000313" key="1">
    <source>
        <dbReference type="EMBL" id="BDD88699.1"/>
    </source>
</evidence>
<reference evidence="1 2" key="1">
    <citation type="submission" date="2022-01" db="EMBL/GenBank/DDBJ databases">
        <title>Desulfofustis limnae sp. nov., a novel mesophilic sulfate-reducing bacterium isolated from marsh soil.</title>
        <authorList>
            <person name="Watanabe M."/>
            <person name="Takahashi A."/>
            <person name="Kojima H."/>
            <person name="Fukui M."/>
        </authorList>
    </citation>
    <scope>NUCLEOTIDE SEQUENCE [LARGE SCALE GENOMIC DNA]</scope>
    <source>
        <strain evidence="1 2">PPLL</strain>
    </source>
</reference>
<organism evidence="1 2">
    <name type="scientific">Desulfofustis limnaeus</name>
    <dbReference type="NCBI Taxonomy" id="2740163"/>
    <lineage>
        <taxon>Bacteria</taxon>
        <taxon>Pseudomonadati</taxon>
        <taxon>Thermodesulfobacteriota</taxon>
        <taxon>Desulfobulbia</taxon>
        <taxon>Desulfobulbales</taxon>
        <taxon>Desulfocapsaceae</taxon>
        <taxon>Desulfofustis</taxon>
    </lineage>
</organism>
<name>A0ABN6M744_9BACT</name>